<organism evidence="2 3">
    <name type="scientific">Thamnidium elegans</name>
    <dbReference type="NCBI Taxonomy" id="101142"/>
    <lineage>
        <taxon>Eukaryota</taxon>
        <taxon>Fungi</taxon>
        <taxon>Fungi incertae sedis</taxon>
        <taxon>Mucoromycota</taxon>
        <taxon>Mucoromycotina</taxon>
        <taxon>Mucoromycetes</taxon>
        <taxon>Mucorales</taxon>
        <taxon>Mucorineae</taxon>
        <taxon>Mucoraceae</taxon>
        <taxon>Thamnidium</taxon>
    </lineage>
</organism>
<keyword evidence="3" id="KW-1185">Reference proteome</keyword>
<dbReference type="Proteomes" id="UP000613177">
    <property type="component" value="Unassembled WGS sequence"/>
</dbReference>
<comment type="caution">
    <text evidence="2">The sequence shown here is derived from an EMBL/GenBank/DDBJ whole genome shotgun (WGS) entry which is preliminary data.</text>
</comment>
<dbReference type="OrthoDB" id="2265046at2759"/>
<evidence type="ECO:0000313" key="2">
    <source>
        <dbReference type="EMBL" id="KAG2232413.1"/>
    </source>
</evidence>
<reference evidence="2" key="1">
    <citation type="submission" date="2021-01" db="EMBL/GenBank/DDBJ databases">
        <title>Metabolic potential, ecology and presence of endohyphal bacteria is reflected in genomic diversity of Mucoromycotina.</title>
        <authorList>
            <person name="Muszewska A."/>
            <person name="Okrasinska A."/>
            <person name="Steczkiewicz K."/>
            <person name="Drgas O."/>
            <person name="Orlowska M."/>
            <person name="Perlinska-Lenart U."/>
            <person name="Aleksandrzak-Piekarczyk T."/>
            <person name="Szatraj K."/>
            <person name="Zielenkiewicz U."/>
            <person name="Pilsyk S."/>
            <person name="Malc E."/>
            <person name="Mieczkowski P."/>
            <person name="Kruszewska J.S."/>
            <person name="Biernat P."/>
            <person name="Pawlowska J."/>
        </authorList>
    </citation>
    <scope>NUCLEOTIDE SEQUENCE</scope>
    <source>
        <strain evidence="2">WA0000018081</strain>
    </source>
</reference>
<feature type="signal peptide" evidence="1">
    <location>
        <begin position="1"/>
        <end position="22"/>
    </location>
</feature>
<sequence length="139" mass="15753">MISIKLYIFISFFLLLISTVSSISSNDIKSNGSWKNRPRQFRMQIFSRPYQQGVAQTIRADNGASTPCWNLASKRVGSYELNDPLVKVTFYRSSDCHGAPSATFYNQNSFKQSHILIKAKSVSVTKVKPVILNEKRNDL</sequence>
<evidence type="ECO:0000256" key="1">
    <source>
        <dbReference type="SAM" id="SignalP"/>
    </source>
</evidence>
<accession>A0A8H7SQ56</accession>
<keyword evidence="1" id="KW-0732">Signal</keyword>
<name>A0A8H7SQ56_9FUNG</name>
<proteinExistence type="predicted"/>
<gene>
    <name evidence="2" type="ORF">INT48_005716</name>
</gene>
<feature type="chain" id="PRO_5034707845" evidence="1">
    <location>
        <begin position="23"/>
        <end position="139"/>
    </location>
</feature>
<evidence type="ECO:0000313" key="3">
    <source>
        <dbReference type="Proteomes" id="UP000613177"/>
    </source>
</evidence>
<protein>
    <submittedName>
        <fullName evidence="2">Uncharacterized protein</fullName>
    </submittedName>
</protein>
<dbReference type="EMBL" id="JAEPRE010000112">
    <property type="protein sequence ID" value="KAG2232413.1"/>
    <property type="molecule type" value="Genomic_DNA"/>
</dbReference>
<dbReference type="AlphaFoldDB" id="A0A8H7SQ56"/>